<dbReference type="AlphaFoldDB" id="A0AAU7E6F9"/>
<dbReference type="InterPro" id="IPR036163">
    <property type="entry name" value="HMA_dom_sf"/>
</dbReference>
<dbReference type="GO" id="GO:0046872">
    <property type="term" value="F:metal ion binding"/>
    <property type="evidence" value="ECO:0007669"/>
    <property type="project" value="InterPro"/>
</dbReference>
<dbReference type="EMBL" id="CP155620">
    <property type="protein sequence ID" value="XBJ28729.1"/>
    <property type="molecule type" value="Genomic_DNA"/>
</dbReference>
<sequence length="65" mass="7728">MRRFKIENVNCQNCVNLIKNSLEDEFGNFEFEEGLKIVRLDLNDDKIALLREQLQQLGFKLLEEI</sequence>
<dbReference type="RefSeq" id="WP_348518276.1">
    <property type="nucleotide sequence ID" value="NZ_CP155620.1"/>
</dbReference>
<organism evidence="1">
    <name type="scientific">Campylobacter sp. CCS1377</name>
    <dbReference type="NCBI Taxonomy" id="3158229"/>
    <lineage>
        <taxon>Bacteria</taxon>
        <taxon>Pseudomonadati</taxon>
        <taxon>Campylobacterota</taxon>
        <taxon>Epsilonproteobacteria</taxon>
        <taxon>Campylobacterales</taxon>
        <taxon>Campylobacteraceae</taxon>
        <taxon>Campylobacter</taxon>
    </lineage>
</organism>
<protein>
    <submittedName>
        <fullName evidence="1">Heavy-metal-associated domain-containing protein</fullName>
    </submittedName>
</protein>
<name>A0AAU7E6F9_9BACT</name>
<evidence type="ECO:0000313" key="1">
    <source>
        <dbReference type="EMBL" id="XBJ28729.1"/>
    </source>
</evidence>
<dbReference type="SUPFAM" id="SSF55008">
    <property type="entry name" value="HMA, heavy metal-associated domain"/>
    <property type="match status" value="1"/>
</dbReference>
<proteinExistence type="predicted"/>
<gene>
    <name evidence="1" type="ORF">AAH949_06405</name>
</gene>
<accession>A0AAU7E6F9</accession>
<reference evidence="1" key="1">
    <citation type="submission" date="2024-05" db="EMBL/GenBank/DDBJ databases">
        <title>Campylobacter coli isolated from environmental waters in Slovenia.</title>
        <authorList>
            <person name="Zautner A.E."/>
            <person name="Bunk B."/>
            <person name="Riedel T."/>
            <person name="Sproeer C."/>
        </authorList>
    </citation>
    <scope>NUCLEOTIDE SEQUENCE</scope>
    <source>
        <strain evidence="1">CCS1377</strain>
    </source>
</reference>
<dbReference type="Gene3D" id="3.30.70.100">
    <property type="match status" value="1"/>
</dbReference>